<dbReference type="AlphaFoldDB" id="A0A5B0QIT0"/>
<evidence type="ECO:0000313" key="2">
    <source>
        <dbReference type="EMBL" id="KAA1113127.1"/>
    </source>
</evidence>
<reference evidence="2 3" key="1">
    <citation type="submission" date="2019-05" db="EMBL/GenBank/DDBJ databases">
        <title>Emergence of the Ug99 lineage of the wheat stem rust pathogen through somatic hybridization.</title>
        <authorList>
            <person name="Li F."/>
            <person name="Upadhyaya N.M."/>
            <person name="Sperschneider J."/>
            <person name="Matny O."/>
            <person name="Nguyen-Phuc H."/>
            <person name="Mago R."/>
            <person name="Raley C."/>
            <person name="Miller M.E."/>
            <person name="Silverstein K.A.T."/>
            <person name="Henningsen E."/>
            <person name="Hirsch C.D."/>
            <person name="Visser B."/>
            <person name="Pretorius Z.A."/>
            <person name="Steffenson B.J."/>
            <person name="Schwessinger B."/>
            <person name="Dodds P.N."/>
            <person name="Figueroa M."/>
        </authorList>
    </citation>
    <scope>NUCLEOTIDE SEQUENCE [LARGE SCALE GENOMIC DNA]</scope>
    <source>
        <strain evidence="2">21-0</strain>
    </source>
</reference>
<evidence type="ECO:0000256" key="1">
    <source>
        <dbReference type="SAM" id="SignalP"/>
    </source>
</evidence>
<feature type="signal peptide" evidence="1">
    <location>
        <begin position="1"/>
        <end position="21"/>
    </location>
</feature>
<sequence length="135" mass="13967">MFSASFLTLSILALIGQLVLATPQTSGGQPQMCNAYTDANTSRATCNGTPNLICTAGCRGSSAIATGCTKADGSDVNNPNRLNSPHTCNVSFGQDASGSILCVSKAKAYSCTQVASPPQMYCYGCMTTVHYHVPS</sequence>
<name>A0A5B0QIT0_PUCGR</name>
<gene>
    <name evidence="2" type="ORF">PGT21_022068</name>
</gene>
<evidence type="ECO:0000313" key="3">
    <source>
        <dbReference type="Proteomes" id="UP000324748"/>
    </source>
</evidence>
<dbReference type="OrthoDB" id="2507469at2759"/>
<accession>A0A5B0QIT0</accession>
<feature type="chain" id="PRO_5022964021" evidence="1">
    <location>
        <begin position="22"/>
        <end position="135"/>
    </location>
</feature>
<protein>
    <submittedName>
        <fullName evidence="2">Uncharacterized protein</fullName>
    </submittedName>
</protein>
<comment type="caution">
    <text evidence="2">The sequence shown here is derived from an EMBL/GenBank/DDBJ whole genome shotgun (WGS) entry which is preliminary data.</text>
</comment>
<keyword evidence="1" id="KW-0732">Signal</keyword>
<dbReference type="Proteomes" id="UP000324748">
    <property type="component" value="Unassembled WGS sequence"/>
</dbReference>
<organism evidence="2 3">
    <name type="scientific">Puccinia graminis f. sp. tritici</name>
    <dbReference type="NCBI Taxonomy" id="56615"/>
    <lineage>
        <taxon>Eukaryota</taxon>
        <taxon>Fungi</taxon>
        <taxon>Dikarya</taxon>
        <taxon>Basidiomycota</taxon>
        <taxon>Pucciniomycotina</taxon>
        <taxon>Pucciniomycetes</taxon>
        <taxon>Pucciniales</taxon>
        <taxon>Pucciniaceae</taxon>
        <taxon>Puccinia</taxon>
    </lineage>
</organism>
<dbReference type="EMBL" id="VSWC01000015">
    <property type="protein sequence ID" value="KAA1113127.1"/>
    <property type="molecule type" value="Genomic_DNA"/>
</dbReference>
<keyword evidence="3" id="KW-1185">Reference proteome</keyword>
<proteinExistence type="predicted"/>